<dbReference type="SUPFAM" id="SSF49265">
    <property type="entry name" value="Fibronectin type III"/>
    <property type="match status" value="1"/>
</dbReference>
<dbReference type="InterPro" id="IPR013783">
    <property type="entry name" value="Ig-like_fold"/>
</dbReference>
<dbReference type="AlphaFoldDB" id="A0A3S5AHL8"/>
<dbReference type="PROSITE" id="PS50853">
    <property type="entry name" value="FN3"/>
    <property type="match status" value="1"/>
</dbReference>
<protein>
    <recommendedName>
        <fullName evidence="1">Fibronectin type-III domain-containing protein</fullName>
    </recommendedName>
</protein>
<accession>A0A3S5AHL8</accession>
<evidence type="ECO:0000259" key="1">
    <source>
        <dbReference type="PROSITE" id="PS50853"/>
    </source>
</evidence>
<evidence type="ECO:0000313" key="2">
    <source>
        <dbReference type="EMBL" id="VEL24051.1"/>
    </source>
</evidence>
<comment type="caution">
    <text evidence="2">The sequence shown here is derived from an EMBL/GenBank/DDBJ whole genome shotgun (WGS) entry which is preliminary data.</text>
</comment>
<dbReference type="Gene3D" id="2.60.40.10">
    <property type="entry name" value="Immunoglobulins"/>
    <property type="match status" value="1"/>
</dbReference>
<sequence>MEAPADFICFMNSSQAPQINCTWSPPEVLTGRIAGYNLVYTALDPNQKSNSWYQKFLDGSIHVDEKTLSALLTRGLRFGPTYAITITATTLLDISGKASYTEVNMTSEGQSFKKFKLST</sequence>
<feature type="domain" description="Fibronectin type-III" evidence="1">
    <location>
        <begin position="3"/>
        <end position="109"/>
    </location>
</feature>
<proteinExistence type="predicted"/>
<keyword evidence="3" id="KW-1185">Reference proteome</keyword>
<dbReference type="InterPro" id="IPR036116">
    <property type="entry name" value="FN3_sf"/>
</dbReference>
<reference evidence="2" key="1">
    <citation type="submission" date="2018-11" db="EMBL/GenBank/DDBJ databases">
        <authorList>
            <consortium name="Pathogen Informatics"/>
        </authorList>
    </citation>
    <scope>NUCLEOTIDE SEQUENCE</scope>
</reference>
<dbReference type="Proteomes" id="UP000784294">
    <property type="component" value="Unassembled WGS sequence"/>
</dbReference>
<evidence type="ECO:0000313" key="3">
    <source>
        <dbReference type="Proteomes" id="UP000784294"/>
    </source>
</evidence>
<organism evidence="2 3">
    <name type="scientific">Protopolystoma xenopodis</name>
    <dbReference type="NCBI Taxonomy" id="117903"/>
    <lineage>
        <taxon>Eukaryota</taxon>
        <taxon>Metazoa</taxon>
        <taxon>Spiralia</taxon>
        <taxon>Lophotrochozoa</taxon>
        <taxon>Platyhelminthes</taxon>
        <taxon>Monogenea</taxon>
        <taxon>Polyopisthocotylea</taxon>
        <taxon>Polystomatidea</taxon>
        <taxon>Polystomatidae</taxon>
        <taxon>Protopolystoma</taxon>
    </lineage>
</organism>
<name>A0A3S5AHL8_9PLAT</name>
<gene>
    <name evidence="2" type="ORF">PXEA_LOCUS17491</name>
</gene>
<dbReference type="InterPro" id="IPR003961">
    <property type="entry name" value="FN3_dom"/>
</dbReference>
<dbReference type="EMBL" id="CAAALY010065557">
    <property type="protein sequence ID" value="VEL24051.1"/>
    <property type="molecule type" value="Genomic_DNA"/>
</dbReference>